<evidence type="ECO:0000313" key="6">
    <source>
        <dbReference type="EMBL" id="STR40364.1"/>
    </source>
</evidence>
<evidence type="ECO:0000256" key="1">
    <source>
        <dbReference type="ARBA" id="ARBA00004370"/>
    </source>
</evidence>
<dbReference type="GO" id="GO:0033468">
    <property type="term" value="P:CMP-keto-3-deoxy-D-manno-octulosonic acid biosynthetic process"/>
    <property type="evidence" value="ECO:0007669"/>
    <property type="project" value="UniProtKB-UniRule"/>
</dbReference>
<proteinExistence type="inferred from homology"/>
<dbReference type="NCBIfam" id="NF003952">
    <property type="entry name" value="PRK05450.1-5"/>
    <property type="match status" value="1"/>
</dbReference>
<dbReference type="InterPro" id="IPR029044">
    <property type="entry name" value="Nucleotide-diphossugar_trans"/>
</dbReference>
<gene>
    <name evidence="5 6" type="primary">kdsB</name>
    <name evidence="6" type="ORF">NCTC11694_01518</name>
</gene>
<dbReference type="PANTHER" id="PTHR42866">
    <property type="entry name" value="3-DEOXY-MANNO-OCTULOSONATE CYTIDYLYLTRANSFERASE"/>
    <property type="match status" value="1"/>
</dbReference>
<dbReference type="PANTHER" id="PTHR42866:SF2">
    <property type="entry name" value="3-DEOXY-MANNO-OCTULOSONATE CYTIDYLYLTRANSFERASE, MITOCHONDRIAL"/>
    <property type="match status" value="1"/>
</dbReference>
<dbReference type="GO" id="GO:0008690">
    <property type="term" value="F:3-deoxy-manno-octulosonate cytidylyltransferase activity"/>
    <property type="evidence" value="ECO:0007669"/>
    <property type="project" value="UniProtKB-UniRule"/>
</dbReference>
<keyword evidence="5" id="KW-0963">Cytoplasm</keyword>
<dbReference type="GO" id="GO:0009103">
    <property type="term" value="P:lipopolysaccharide biosynthetic process"/>
    <property type="evidence" value="ECO:0007669"/>
    <property type="project" value="UniProtKB-UniRule"/>
</dbReference>
<dbReference type="InterPro" id="IPR004528">
    <property type="entry name" value="KdsB"/>
</dbReference>
<comment type="similarity">
    <text evidence="5">Belongs to the KdsB family.</text>
</comment>
<dbReference type="UniPathway" id="UPA00358">
    <property type="reaction ID" value="UER00476"/>
</dbReference>
<dbReference type="Gene3D" id="3.90.550.10">
    <property type="entry name" value="Spore Coat Polysaccharide Biosynthesis Protein SpsA, Chain A"/>
    <property type="match status" value="1"/>
</dbReference>
<dbReference type="CDD" id="cd02517">
    <property type="entry name" value="CMP-KDO-Synthetase"/>
    <property type="match status" value="1"/>
</dbReference>
<name>A0A7H4LW38_9ENTR</name>
<dbReference type="InterPro" id="IPR003329">
    <property type="entry name" value="Cytidylyl_trans"/>
</dbReference>
<comment type="catalytic activity">
    <reaction evidence="5">
        <text>3-deoxy-alpha-D-manno-oct-2-ulosonate + CTP = CMP-3-deoxy-beta-D-manno-octulosonate + diphosphate</text>
        <dbReference type="Rhea" id="RHEA:23448"/>
        <dbReference type="ChEBI" id="CHEBI:33019"/>
        <dbReference type="ChEBI" id="CHEBI:37563"/>
        <dbReference type="ChEBI" id="CHEBI:85986"/>
        <dbReference type="ChEBI" id="CHEBI:85987"/>
        <dbReference type="EC" id="2.7.7.38"/>
    </reaction>
</comment>
<dbReference type="GO" id="GO:0005829">
    <property type="term" value="C:cytosol"/>
    <property type="evidence" value="ECO:0007669"/>
    <property type="project" value="TreeGrafter"/>
</dbReference>
<evidence type="ECO:0000313" key="7">
    <source>
        <dbReference type="Proteomes" id="UP000255050"/>
    </source>
</evidence>
<comment type="function">
    <text evidence="5">Activates KDO (a required 8-carbon sugar) for incorporation into bacterial lipopolysaccharide in Gram-negative bacteria.</text>
</comment>
<dbReference type="GO" id="GO:0016020">
    <property type="term" value="C:membrane"/>
    <property type="evidence" value="ECO:0007669"/>
    <property type="project" value="UniProtKB-SubCell"/>
</dbReference>
<evidence type="ECO:0000256" key="4">
    <source>
        <dbReference type="ARBA" id="ARBA00022985"/>
    </source>
</evidence>
<dbReference type="EMBL" id="UGJR01000002">
    <property type="protein sequence ID" value="STR40364.1"/>
    <property type="molecule type" value="Genomic_DNA"/>
</dbReference>
<evidence type="ECO:0000256" key="5">
    <source>
        <dbReference type="HAMAP-Rule" id="MF_00057"/>
    </source>
</evidence>
<dbReference type="SUPFAM" id="SSF53448">
    <property type="entry name" value="Nucleotide-diphospho-sugar transferases"/>
    <property type="match status" value="1"/>
</dbReference>
<dbReference type="AlphaFoldDB" id="A0A7H4LW38"/>
<dbReference type="NCBIfam" id="TIGR00466">
    <property type="entry name" value="kdsB"/>
    <property type="match status" value="1"/>
</dbReference>
<comment type="caution">
    <text evidence="6">The sequence shown here is derived from an EMBL/GenBank/DDBJ whole genome shotgun (WGS) entry which is preliminary data.</text>
</comment>
<accession>A0A7H4LW38</accession>
<evidence type="ECO:0000256" key="3">
    <source>
        <dbReference type="ARBA" id="ARBA00022695"/>
    </source>
</evidence>
<keyword evidence="4 5" id="KW-0448">Lipopolysaccharide biosynthesis</keyword>
<dbReference type="FunFam" id="3.90.550.10:FF:000011">
    <property type="entry name" value="3-deoxy-manno-octulosonate cytidylyltransferase"/>
    <property type="match status" value="1"/>
</dbReference>
<organism evidence="6 7">
    <name type="scientific">Klebsiella michiganensis</name>
    <dbReference type="NCBI Taxonomy" id="1134687"/>
    <lineage>
        <taxon>Bacteria</taxon>
        <taxon>Pseudomonadati</taxon>
        <taxon>Pseudomonadota</taxon>
        <taxon>Gammaproteobacteria</taxon>
        <taxon>Enterobacterales</taxon>
        <taxon>Enterobacteriaceae</taxon>
        <taxon>Klebsiella/Raoultella group</taxon>
        <taxon>Klebsiella</taxon>
    </lineage>
</organism>
<dbReference type="Proteomes" id="UP000255050">
    <property type="component" value="Unassembled WGS sequence"/>
</dbReference>
<dbReference type="Pfam" id="PF02348">
    <property type="entry name" value="CTP_transf_3"/>
    <property type="match status" value="1"/>
</dbReference>
<protein>
    <recommendedName>
        <fullName evidence="5">3-deoxy-manno-octulosonate cytidylyltransferase</fullName>
        <ecNumber evidence="5">2.7.7.38</ecNumber>
    </recommendedName>
    <alternativeName>
        <fullName evidence="5">CMP-2-keto-3-deoxyoctulosonic acid synthase</fullName>
        <shortName evidence="5">CKS</shortName>
        <shortName evidence="5">CMP-KDO synthase</shortName>
    </alternativeName>
</protein>
<keyword evidence="2 5" id="KW-0808">Transferase</keyword>
<comment type="pathway">
    <text evidence="5">Nucleotide-sugar biosynthesis; CMP-3-deoxy-D-manno-octulosonate biosynthesis; CMP-3-deoxy-D-manno-octulosonate from 3-deoxy-D-manno-octulosonate and CTP: step 1/1.</text>
</comment>
<dbReference type="EC" id="2.7.7.38" evidence="5"/>
<comment type="subcellular location">
    <subcellularLocation>
        <location evidence="5">Cytoplasm</location>
    </subcellularLocation>
    <subcellularLocation>
        <location evidence="1">Membrane</location>
    </subcellularLocation>
</comment>
<reference evidence="6 7" key="1">
    <citation type="submission" date="2018-06" db="EMBL/GenBank/DDBJ databases">
        <authorList>
            <consortium name="Pathogen Informatics"/>
            <person name="Doyle S."/>
        </authorList>
    </citation>
    <scope>NUCLEOTIDE SEQUENCE [LARGE SCALE GENOMIC DNA]</scope>
    <source>
        <strain evidence="6 7">NCTC11694</strain>
    </source>
</reference>
<keyword evidence="3 5" id="KW-0548">Nucleotidyltransferase</keyword>
<sequence length="272" mass="29623">MSFVVIIPARFASTRLPGKPLQDINGKPMIVHVLERARESGAERIIVATDHPDVARAVEAAGGEVCMTREDHQSGTERLAEVVEKCAFSDDTIIVNIQGDEPMIPPAIVRQVAENLAASTSGMATLAVPIHDAEEAFNPNAVKVVMDAEGYALYFSRATIPWDRDRFAKSREAIGDSLLRHIGIYGYRAGFIRRYVSWGAEPAGANRDARAAARAVVWRENPCRGGGSGSRYRCRYAGRSGARSRGAALIPQSPPPGGDIPRPLFHTFLRQF</sequence>
<evidence type="ECO:0000256" key="2">
    <source>
        <dbReference type="ARBA" id="ARBA00022679"/>
    </source>
</evidence>
<dbReference type="HAMAP" id="MF_00057">
    <property type="entry name" value="KdsB"/>
    <property type="match status" value="1"/>
</dbReference>